<feature type="compositionally biased region" description="Polar residues" evidence="1">
    <location>
        <begin position="41"/>
        <end position="53"/>
    </location>
</feature>
<sequence>MEAYSSSSSSSTSSMYLAAANNNVITSSSSSDAPRKPFHSSLHTIRNSNTKKPWNNKKLPIAPLPPNPPKVYKVDPFNFRDLVQRLTGAAAAEASLQPQYQQIQHPRIQKLDLLERQPQPPPPPMQQLLLPGGLVERQEGSPFSGLFRELMMAERSSYVEEDSNNNINDYFYNNNNDITASDSSVELNLLPSPTSQHCWFPQLLSPAGPGNLISGLNL</sequence>
<reference evidence="3 4" key="1">
    <citation type="submission" date="2024-04" db="EMBL/GenBank/DDBJ databases">
        <authorList>
            <person name="Fracassetti M."/>
        </authorList>
    </citation>
    <scope>NUCLEOTIDE SEQUENCE [LARGE SCALE GENOMIC DNA]</scope>
</reference>
<gene>
    <name evidence="3" type="ORF">LTRI10_LOCUS22312</name>
</gene>
<dbReference type="PANTHER" id="PTHR34794:SF1">
    <property type="entry name" value="OS10G0101800 PROTEIN"/>
    <property type="match status" value="1"/>
</dbReference>
<dbReference type="Proteomes" id="UP001497516">
    <property type="component" value="Chromosome 4"/>
</dbReference>
<evidence type="ECO:0000313" key="3">
    <source>
        <dbReference type="EMBL" id="CAL1380896.1"/>
    </source>
</evidence>
<feature type="domain" description="VQ" evidence="2">
    <location>
        <begin position="68"/>
        <end position="92"/>
    </location>
</feature>
<dbReference type="Pfam" id="PF05678">
    <property type="entry name" value="VQ"/>
    <property type="match status" value="1"/>
</dbReference>
<dbReference type="EMBL" id="OZ034817">
    <property type="protein sequence ID" value="CAL1380896.1"/>
    <property type="molecule type" value="Genomic_DNA"/>
</dbReference>
<proteinExistence type="predicted"/>
<dbReference type="InterPro" id="IPR008889">
    <property type="entry name" value="VQ"/>
</dbReference>
<evidence type="ECO:0000259" key="2">
    <source>
        <dbReference type="Pfam" id="PF05678"/>
    </source>
</evidence>
<protein>
    <recommendedName>
        <fullName evidence="2">VQ domain-containing protein</fullName>
    </recommendedName>
</protein>
<evidence type="ECO:0000256" key="1">
    <source>
        <dbReference type="SAM" id="MobiDB-lite"/>
    </source>
</evidence>
<keyword evidence="4" id="KW-1185">Reference proteome</keyword>
<dbReference type="PANTHER" id="PTHR34794">
    <property type="entry name" value="EXPRESSED PROTEIN"/>
    <property type="match status" value="1"/>
</dbReference>
<evidence type="ECO:0000313" key="4">
    <source>
        <dbReference type="Proteomes" id="UP001497516"/>
    </source>
</evidence>
<dbReference type="InterPro" id="IPR039610">
    <property type="entry name" value="VQ29"/>
</dbReference>
<name>A0AAV2E4N5_9ROSI</name>
<accession>A0AAV2E4N5</accession>
<dbReference type="AlphaFoldDB" id="A0AAV2E4N5"/>
<organism evidence="3 4">
    <name type="scientific">Linum trigynum</name>
    <dbReference type="NCBI Taxonomy" id="586398"/>
    <lineage>
        <taxon>Eukaryota</taxon>
        <taxon>Viridiplantae</taxon>
        <taxon>Streptophyta</taxon>
        <taxon>Embryophyta</taxon>
        <taxon>Tracheophyta</taxon>
        <taxon>Spermatophyta</taxon>
        <taxon>Magnoliopsida</taxon>
        <taxon>eudicotyledons</taxon>
        <taxon>Gunneridae</taxon>
        <taxon>Pentapetalae</taxon>
        <taxon>rosids</taxon>
        <taxon>fabids</taxon>
        <taxon>Malpighiales</taxon>
        <taxon>Linaceae</taxon>
        <taxon>Linum</taxon>
    </lineage>
</organism>
<feature type="region of interest" description="Disordered" evidence="1">
    <location>
        <begin position="26"/>
        <end position="67"/>
    </location>
</feature>